<keyword evidence="2" id="KW-0812">Transmembrane</keyword>
<dbReference type="KEGG" id="cten:18247220"/>
<dbReference type="InterPro" id="IPR002889">
    <property type="entry name" value="WSC_carb-bd"/>
</dbReference>
<feature type="signal peptide" evidence="3">
    <location>
        <begin position="1"/>
        <end position="19"/>
    </location>
</feature>
<keyword evidence="2" id="KW-0472">Membrane</keyword>
<dbReference type="AlphaFoldDB" id="G3B4N2"/>
<dbReference type="HOGENOM" id="CLU_024893_1_1_1"/>
<dbReference type="Proteomes" id="UP000000707">
    <property type="component" value="Unassembled WGS sequence"/>
</dbReference>
<dbReference type="PANTHER" id="PTHR16861">
    <property type="entry name" value="GLYCOPROTEIN 38"/>
    <property type="match status" value="1"/>
</dbReference>
<dbReference type="OrthoDB" id="2019572at2759"/>
<feature type="domain" description="WSC" evidence="4">
    <location>
        <begin position="20"/>
        <end position="110"/>
    </location>
</feature>
<dbReference type="Pfam" id="PF01822">
    <property type="entry name" value="WSC"/>
    <property type="match status" value="1"/>
</dbReference>
<feature type="compositionally biased region" description="Low complexity" evidence="1">
    <location>
        <begin position="168"/>
        <end position="187"/>
    </location>
</feature>
<evidence type="ECO:0000256" key="1">
    <source>
        <dbReference type="SAM" id="MobiDB-lite"/>
    </source>
</evidence>
<protein>
    <recommendedName>
        <fullName evidence="4">WSC domain-containing protein</fullName>
    </recommendedName>
</protein>
<feature type="compositionally biased region" description="Low complexity" evidence="1">
    <location>
        <begin position="227"/>
        <end position="238"/>
    </location>
</feature>
<dbReference type="EMBL" id="GL996521">
    <property type="protein sequence ID" value="EGV64313.1"/>
    <property type="molecule type" value="Genomic_DNA"/>
</dbReference>
<accession>G3B4N2</accession>
<name>G3B4N2_CANTC</name>
<keyword evidence="2" id="KW-1133">Transmembrane helix</keyword>
<feature type="compositionally biased region" description="Low complexity" evidence="1">
    <location>
        <begin position="202"/>
        <end position="220"/>
    </location>
</feature>
<feature type="chain" id="PRO_5010833552" description="WSC domain-containing protein" evidence="3">
    <location>
        <begin position="20"/>
        <end position="385"/>
    </location>
</feature>
<dbReference type="eggNOG" id="KOG4157">
    <property type="taxonomic scope" value="Eukaryota"/>
</dbReference>
<feature type="transmembrane region" description="Helical" evidence="2">
    <location>
        <begin position="241"/>
        <end position="265"/>
    </location>
</feature>
<dbReference type="PANTHER" id="PTHR16861:SF9">
    <property type="entry name" value="CELL WALL INTEGRITY AND STRESS RESPONSE COMPONENT 1"/>
    <property type="match status" value="1"/>
</dbReference>
<proteinExistence type="predicted"/>
<reference evidence="5 6" key="1">
    <citation type="journal article" date="2011" name="Proc. Natl. Acad. Sci. U.S.A.">
        <title>Comparative genomics of xylose-fermenting fungi for enhanced biofuel production.</title>
        <authorList>
            <person name="Wohlbach D.J."/>
            <person name="Kuo A."/>
            <person name="Sato T.K."/>
            <person name="Potts K.M."/>
            <person name="Salamov A.A."/>
            <person name="LaButti K.M."/>
            <person name="Sun H."/>
            <person name="Clum A."/>
            <person name="Pangilinan J.L."/>
            <person name="Lindquist E.A."/>
            <person name="Lucas S."/>
            <person name="Lapidus A."/>
            <person name="Jin M."/>
            <person name="Gunawan C."/>
            <person name="Balan V."/>
            <person name="Dale B.E."/>
            <person name="Jeffries T.W."/>
            <person name="Zinkel R."/>
            <person name="Barry K.W."/>
            <person name="Grigoriev I.V."/>
            <person name="Gasch A.P."/>
        </authorList>
    </citation>
    <scope>NUCLEOTIDE SEQUENCE [LARGE SCALE GENOMIC DNA]</scope>
    <source>
        <strain evidence="5">ATCC 10573</strain>
        <strain evidence="6">ATCC 10573 / BCRC 21748 / CBS 615 / JCM 9827 / NBRC 10315 / NRRL Y-1498 / VKM Y-70</strain>
    </source>
</reference>
<feature type="region of interest" description="Disordered" evidence="1">
    <location>
        <begin position="121"/>
        <end position="238"/>
    </location>
</feature>
<evidence type="ECO:0000313" key="5">
    <source>
        <dbReference type="EMBL" id="EGV64314.1"/>
    </source>
</evidence>
<dbReference type="EMBL" id="GL996521">
    <property type="protein sequence ID" value="EGV64314.1"/>
    <property type="molecule type" value="Genomic_DNA"/>
</dbReference>
<keyword evidence="3" id="KW-0732">Signal</keyword>
<evidence type="ECO:0000256" key="2">
    <source>
        <dbReference type="SAM" id="Phobius"/>
    </source>
</evidence>
<sequence length="385" mass="40060">MLQLAQTLALSLLLLPTHAAFSSYGCFPKSSVESLLTYGDEYTFQSSGHCEGICSGSRYAALIEGSTCYCGSIEIDSSDEVSSSNCDTTCQGYGSENCGGSDYFLIYEDASVSASAVASSSSTAQSSSTSSSSSSSKTSSTHKTTSTEASFSTDVESSTTSEADDESSSASSTDNTSQVVSTVTSDSKPSEVTITKTKDSESSPTASTSDSGSSSASATGHSDDTSKSSSGSSKKSLSGGAIGGIVVGVVGGIGLLAGLLFFLWYRRRHSDDDEDDFEKDAEGFHAVPPLNRTGGKSEYNVTPNSFVGKKPTIKSEHTKQQSLNNNSFGSNDEYFMFEDARVASVGHGQGAGVLPYPTEDYGRRRLSDGSLPDMITKGSLKVVNN</sequence>
<dbReference type="PROSITE" id="PS51212">
    <property type="entry name" value="WSC"/>
    <property type="match status" value="1"/>
</dbReference>
<evidence type="ECO:0000256" key="3">
    <source>
        <dbReference type="SAM" id="SignalP"/>
    </source>
</evidence>
<gene>
    <name evidence="5" type="ORF">CANTEDRAFT_114019</name>
</gene>
<organism evidence="6">
    <name type="scientific">Candida tenuis (strain ATCC 10573 / BCRC 21748 / CBS 615 / JCM 9827 / NBRC 10315 / NRRL Y-1498 / VKM Y-70)</name>
    <name type="common">Yeast</name>
    <name type="synonym">Yamadazyma tenuis</name>
    <dbReference type="NCBI Taxonomy" id="590646"/>
    <lineage>
        <taxon>Eukaryota</taxon>
        <taxon>Fungi</taxon>
        <taxon>Dikarya</taxon>
        <taxon>Ascomycota</taxon>
        <taxon>Saccharomycotina</taxon>
        <taxon>Pichiomycetes</taxon>
        <taxon>Debaryomycetaceae</taxon>
        <taxon>Yamadazyma</taxon>
    </lineage>
</organism>
<keyword evidence="6" id="KW-1185">Reference proteome</keyword>
<dbReference type="SMART" id="SM00321">
    <property type="entry name" value="WSC"/>
    <property type="match status" value="1"/>
</dbReference>
<feature type="compositionally biased region" description="Low complexity" evidence="1">
    <location>
        <begin position="121"/>
        <end position="161"/>
    </location>
</feature>
<evidence type="ECO:0000259" key="4">
    <source>
        <dbReference type="PROSITE" id="PS51212"/>
    </source>
</evidence>
<evidence type="ECO:0000313" key="6">
    <source>
        <dbReference type="Proteomes" id="UP000000707"/>
    </source>
</evidence>
<dbReference type="STRING" id="590646.G3B4N2"/>
<dbReference type="GeneID" id="18247220"/>